<feature type="domain" description="HAMP" evidence="5">
    <location>
        <begin position="372"/>
        <end position="425"/>
    </location>
</feature>
<dbReference type="AlphaFoldDB" id="A0A3S2YV82"/>
<dbReference type="SMART" id="SM00267">
    <property type="entry name" value="GGDEF"/>
    <property type="match status" value="1"/>
</dbReference>
<keyword evidence="4" id="KW-0812">Transmembrane</keyword>
<protein>
    <recommendedName>
        <fullName evidence="1">diguanylate cyclase</fullName>
        <ecNumber evidence="1">2.7.7.65</ecNumber>
    </recommendedName>
</protein>
<dbReference type="NCBIfam" id="TIGR00254">
    <property type="entry name" value="GGDEF"/>
    <property type="match status" value="1"/>
</dbReference>
<sequence length="612" mass="65172">MAVSIRLQHLQWAGGAVAAAGSVMLGTTLVLSDFRSVRHYDRGLEELARFRSVMDAATAISAERGPANSVMGEAGPPPPGLVAALVAKRLATDESLTRLEAVFDGELLGSPRFRQDLKDLRDRLAASRLTVDTVVGRPAGQRGGGEIAGAILAMFAVADDAAVLRDELGRGIARTLPQISAEIMLQSAASALREEAGKLGSYVVMALTTTDERRHGEIAADFARTAGRVRQQWALLSSYAGAAIPGRAVDDVLAEVQTQYFAGSWVRAHETLGHEALAHGTLAHGTLAHETLAHEGERPETAVGGRPSAAAFTAAYVPGLAAAARLRDRLGELSREKIETQRRAALRDTVIAGSLTVLVAGILLALNLLLSNRLFRPLIAARRQIVAIARGNLSEPVQPARFGREIGEMFDGLAILRAEQRQKRVLERERTRLTRQLQILSETDALTGLPNRRAAGERAARALAEADRAGTGLAVVLFDIDHFKAVNDTHGHAAGDLVLAQIGPRIAPCLRPGDLLARYGGEEFVVVLPGIGAADAERLCERLRTALCREPIGQIPGLRISGSFGLATREPGSSQSWDALVSLADQRLYRAKQAGRNRICAADPPPAECDAA</sequence>
<dbReference type="GO" id="GO:0007165">
    <property type="term" value="P:signal transduction"/>
    <property type="evidence" value="ECO:0007669"/>
    <property type="project" value="InterPro"/>
</dbReference>
<dbReference type="PANTHER" id="PTHR45138">
    <property type="entry name" value="REGULATORY COMPONENTS OF SENSORY TRANSDUCTION SYSTEM"/>
    <property type="match status" value="1"/>
</dbReference>
<evidence type="ECO:0000256" key="4">
    <source>
        <dbReference type="SAM" id="Phobius"/>
    </source>
</evidence>
<evidence type="ECO:0000259" key="6">
    <source>
        <dbReference type="PROSITE" id="PS50887"/>
    </source>
</evidence>
<dbReference type="Pfam" id="PF00990">
    <property type="entry name" value="GGDEF"/>
    <property type="match status" value="1"/>
</dbReference>
<evidence type="ECO:0000313" key="7">
    <source>
        <dbReference type="EMBL" id="RVU20110.1"/>
    </source>
</evidence>
<dbReference type="GO" id="GO:0052621">
    <property type="term" value="F:diguanylate cyclase activity"/>
    <property type="evidence" value="ECO:0007669"/>
    <property type="project" value="UniProtKB-EC"/>
</dbReference>
<dbReference type="Gene3D" id="6.10.340.10">
    <property type="match status" value="1"/>
</dbReference>
<dbReference type="InterPro" id="IPR029787">
    <property type="entry name" value="Nucleotide_cyclase"/>
</dbReference>
<dbReference type="Gene3D" id="3.30.70.270">
    <property type="match status" value="1"/>
</dbReference>
<keyword evidence="8" id="KW-1185">Reference proteome</keyword>
<organism evidence="7 8">
    <name type="scientific">Methylobacterium oryzihabitans</name>
    <dbReference type="NCBI Taxonomy" id="2499852"/>
    <lineage>
        <taxon>Bacteria</taxon>
        <taxon>Pseudomonadati</taxon>
        <taxon>Pseudomonadota</taxon>
        <taxon>Alphaproteobacteria</taxon>
        <taxon>Hyphomicrobiales</taxon>
        <taxon>Methylobacteriaceae</taxon>
        <taxon>Methylobacterium</taxon>
    </lineage>
</organism>
<evidence type="ECO:0000313" key="8">
    <source>
        <dbReference type="Proteomes" id="UP000286997"/>
    </source>
</evidence>
<gene>
    <name evidence="7" type="ORF">EOE48_05720</name>
</gene>
<dbReference type="SUPFAM" id="SSF55073">
    <property type="entry name" value="Nucleotide cyclase"/>
    <property type="match status" value="1"/>
</dbReference>
<dbReference type="RefSeq" id="WP_127727830.1">
    <property type="nucleotide sequence ID" value="NZ_SACP01000004.1"/>
</dbReference>
<feature type="transmembrane region" description="Helical" evidence="4">
    <location>
        <begin position="12"/>
        <end position="32"/>
    </location>
</feature>
<keyword evidence="4" id="KW-1133">Transmembrane helix</keyword>
<feature type="transmembrane region" description="Helical" evidence="4">
    <location>
        <begin position="350"/>
        <end position="370"/>
    </location>
</feature>
<dbReference type="GO" id="GO:0016020">
    <property type="term" value="C:membrane"/>
    <property type="evidence" value="ECO:0007669"/>
    <property type="project" value="InterPro"/>
</dbReference>
<evidence type="ECO:0000259" key="5">
    <source>
        <dbReference type="PROSITE" id="PS50885"/>
    </source>
</evidence>
<dbReference type="OrthoDB" id="9812260at2"/>
<dbReference type="Proteomes" id="UP000286997">
    <property type="component" value="Unassembled WGS sequence"/>
</dbReference>
<feature type="coiled-coil region" evidence="3">
    <location>
        <begin position="416"/>
        <end position="443"/>
    </location>
</feature>
<dbReference type="InterPro" id="IPR000160">
    <property type="entry name" value="GGDEF_dom"/>
</dbReference>
<name>A0A3S2YV82_9HYPH</name>
<dbReference type="EMBL" id="SACP01000004">
    <property type="protein sequence ID" value="RVU20110.1"/>
    <property type="molecule type" value="Genomic_DNA"/>
</dbReference>
<evidence type="ECO:0000256" key="1">
    <source>
        <dbReference type="ARBA" id="ARBA00012528"/>
    </source>
</evidence>
<dbReference type="PANTHER" id="PTHR45138:SF9">
    <property type="entry name" value="DIGUANYLATE CYCLASE DGCM-RELATED"/>
    <property type="match status" value="1"/>
</dbReference>
<dbReference type="PROSITE" id="PS50887">
    <property type="entry name" value="GGDEF"/>
    <property type="match status" value="1"/>
</dbReference>
<dbReference type="InterPro" id="IPR003660">
    <property type="entry name" value="HAMP_dom"/>
</dbReference>
<dbReference type="EC" id="2.7.7.65" evidence="1"/>
<proteinExistence type="predicted"/>
<comment type="catalytic activity">
    <reaction evidence="2">
        <text>2 GTP = 3',3'-c-di-GMP + 2 diphosphate</text>
        <dbReference type="Rhea" id="RHEA:24898"/>
        <dbReference type="ChEBI" id="CHEBI:33019"/>
        <dbReference type="ChEBI" id="CHEBI:37565"/>
        <dbReference type="ChEBI" id="CHEBI:58805"/>
        <dbReference type="EC" id="2.7.7.65"/>
    </reaction>
</comment>
<evidence type="ECO:0000256" key="2">
    <source>
        <dbReference type="ARBA" id="ARBA00034247"/>
    </source>
</evidence>
<accession>A0A3S2YV82</accession>
<dbReference type="CDD" id="cd01949">
    <property type="entry name" value="GGDEF"/>
    <property type="match status" value="1"/>
</dbReference>
<dbReference type="FunFam" id="3.30.70.270:FF:000001">
    <property type="entry name" value="Diguanylate cyclase domain protein"/>
    <property type="match status" value="1"/>
</dbReference>
<comment type="caution">
    <text evidence="7">The sequence shown here is derived from an EMBL/GenBank/DDBJ whole genome shotgun (WGS) entry which is preliminary data.</text>
</comment>
<evidence type="ECO:0000256" key="3">
    <source>
        <dbReference type="SAM" id="Coils"/>
    </source>
</evidence>
<dbReference type="PROSITE" id="PS50885">
    <property type="entry name" value="HAMP"/>
    <property type="match status" value="1"/>
</dbReference>
<dbReference type="InterPro" id="IPR043128">
    <property type="entry name" value="Rev_trsase/Diguanyl_cyclase"/>
</dbReference>
<dbReference type="InterPro" id="IPR050469">
    <property type="entry name" value="Diguanylate_Cyclase"/>
</dbReference>
<keyword evidence="3" id="KW-0175">Coiled coil</keyword>
<reference evidence="7 8" key="1">
    <citation type="submission" date="2019-01" db="EMBL/GenBank/DDBJ databases">
        <authorList>
            <person name="Chen W.-M."/>
        </authorList>
    </citation>
    <scope>NUCLEOTIDE SEQUENCE [LARGE SCALE GENOMIC DNA]</scope>
    <source>
        <strain evidence="7 8">TER-1</strain>
    </source>
</reference>
<feature type="domain" description="GGDEF" evidence="6">
    <location>
        <begin position="471"/>
        <end position="604"/>
    </location>
</feature>
<keyword evidence="4" id="KW-0472">Membrane</keyword>